<dbReference type="Proteomes" id="UP001225933">
    <property type="component" value="Unassembled WGS sequence"/>
</dbReference>
<evidence type="ECO:0000256" key="1">
    <source>
        <dbReference type="ARBA" id="ARBA00008857"/>
    </source>
</evidence>
<dbReference type="PANTHER" id="PTHR30349:SF64">
    <property type="entry name" value="PROPHAGE INTEGRASE INTD-RELATED"/>
    <property type="match status" value="1"/>
</dbReference>
<dbReference type="InterPro" id="IPR013762">
    <property type="entry name" value="Integrase-like_cat_sf"/>
</dbReference>
<dbReference type="Pfam" id="PF00589">
    <property type="entry name" value="Phage_integrase"/>
    <property type="match status" value="1"/>
</dbReference>
<gene>
    <name evidence="5" type="ORF">QX233_17380</name>
</gene>
<dbReference type="EMBL" id="JAUHGV010000026">
    <property type="protein sequence ID" value="MDN4014247.1"/>
    <property type="molecule type" value="Genomic_DNA"/>
</dbReference>
<dbReference type="AlphaFoldDB" id="A0AAJ1R8L7"/>
<dbReference type="InterPro" id="IPR011010">
    <property type="entry name" value="DNA_brk_join_enz"/>
</dbReference>
<organism evidence="5 6">
    <name type="scientific">Chryseobacterium gambrini</name>
    <dbReference type="NCBI Taxonomy" id="373672"/>
    <lineage>
        <taxon>Bacteria</taxon>
        <taxon>Pseudomonadati</taxon>
        <taxon>Bacteroidota</taxon>
        <taxon>Flavobacteriia</taxon>
        <taxon>Flavobacteriales</taxon>
        <taxon>Weeksellaceae</taxon>
        <taxon>Chryseobacterium group</taxon>
        <taxon>Chryseobacterium</taxon>
    </lineage>
</organism>
<comment type="caution">
    <text evidence="5">The sequence shown here is derived from an EMBL/GenBank/DDBJ whole genome shotgun (WGS) entry which is preliminary data.</text>
</comment>
<evidence type="ECO:0000256" key="3">
    <source>
        <dbReference type="ARBA" id="ARBA00023172"/>
    </source>
</evidence>
<dbReference type="InterPro" id="IPR010998">
    <property type="entry name" value="Integrase_recombinase_N"/>
</dbReference>
<sequence>MATCSLVLDKRVKLKNNNYNLSIRIIEGKNQLYLNIAKLTEVQYSHIFDKKNMEEKSVEFRHECIKRVSQAEKIISELDFFDRNKIKTKFFNKDTDLKNEQIFTSLKLSDLFTRYISENEHLSFRTIKHMEHSRNVFLRGNSGISITEIDKEFLVTNEKKRLRKGTSISSINSNLRDLRTVINYFCNKKKIIPKDYVYPFSAEGYKITEYIPKKYVLSNKEIEKIVNFKNFANPEEEFARNIWELLYRCNGINFADLLRLRWEQQNGKCFVFFRKKTEKTRKNLKKDVVVPIDRKLELLLQKVGDRNSKFVLGFLKEGYSEQNFDYYNRKLRKQINYSLSELSEKLELSVPLKLKTARDSYASVLKRSGVSIDKISEMLSHSNTKTTQHYLDSMDLDTVFEINSHLI</sequence>
<evidence type="ECO:0000256" key="2">
    <source>
        <dbReference type="ARBA" id="ARBA00023125"/>
    </source>
</evidence>
<dbReference type="Gene3D" id="1.10.443.10">
    <property type="entry name" value="Intergrase catalytic core"/>
    <property type="match status" value="1"/>
</dbReference>
<dbReference type="PANTHER" id="PTHR30349">
    <property type="entry name" value="PHAGE INTEGRASE-RELATED"/>
    <property type="match status" value="1"/>
</dbReference>
<dbReference type="GO" id="GO:0003677">
    <property type="term" value="F:DNA binding"/>
    <property type="evidence" value="ECO:0007669"/>
    <property type="project" value="UniProtKB-KW"/>
</dbReference>
<evidence type="ECO:0000313" key="6">
    <source>
        <dbReference type="Proteomes" id="UP001225933"/>
    </source>
</evidence>
<dbReference type="RefSeq" id="WP_040999614.1">
    <property type="nucleotide sequence ID" value="NZ_JAUHGV010000026.1"/>
</dbReference>
<reference evidence="5" key="1">
    <citation type="submission" date="2023-06" db="EMBL/GenBank/DDBJ databases">
        <title>Two Chryseobacterium gambrini strains from China.</title>
        <authorList>
            <person name="Zeng J."/>
            <person name="Wu Y."/>
        </authorList>
    </citation>
    <scope>NUCLEOTIDE SEQUENCE</scope>
    <source>
        <strain evidence="5">SQ219</strain>
    </source>
</reference>
<dbReference type="Gene3D" id="1.10.150.130">
    <property type="match status" value="1"/>
</dbReference>
<dbReference type="GO" id="GO:0015074">
    <property type="term" value="P:DNA integration"/>
    <property type="evidence" value="ECO:0007669"/>
    <property type="project" value="InterPro"/>
</dbReference>
<protein>
    <submittedName>
        <fullName evidence="5">Tyrosine-type recombinase/integrase</fullName>
    </submittedName>
</protein>
<evidence type="ECO:0000313" key="5">
    <source>
        <dbReference type="EMBL" id="MDN4014247.1"/>
    </source>
</evidence>
<dbReference type="GO" id="GO:0006310">
    <property type="term" value="P:DNA recombination"/>
    <property type="evidence" value="ECO:0007669"/>
    <property type="project" value="UniProtKB-KW"/>
</dbReference>
<comment type="similarity">
    <text evidence="1">Belongs to the 'phage' integrase family.</text>
</comment>
<name>A0AAJ1R8L7_9FLAO</name>
<dbReference type="PROSITE" id="PS51898">
    <property type="entry name" value="TYR_RECOMBINASE"/>
    <property type="match status" value="1"/>
</dbReference>
<dbReference type="InterPro" id="IPR050090">
    <property type="entry name" value="Tyrosine_recombinase_XerCD"/>
</dbReference>
<dbReference type="InterPro" id="IPR002104">
    <property type="entry name" value="Integrase_catalytic"/>
</dbReference>
<proteinExistence type="inferred from homology"/>
<evidence type="ECO:0000259" key="4">
    <source>
        <dbReference type="PROSITE" id="PS51898"/>
    </source>
</evidence>
<keyword evidence="2" id="KW-0238">DNA-binding</keyword>
<keyword evidence="3" id="KW-0233">DNA recombination</keyword>
<feature type="domain" description="Tyr recombinase" evidence="4">
    <location>
        <begin position="212"/>
        <end position="404"/>
    </location>
</feature>
<dbReference type="SUPFAM" id="SSF56349">
    <property type="entry name" value="DNA breaking-rejoining enzymes"/>
    <property type="match status" value="1"/>
</dbReference>
<accession>A0AAJ1R8L7</accession>